<feature type="domain" description="Cyclic nucleotide-binding" evidence="1">
    <location>
        <begin position="5"/>
        <end position="123"/>
    </location>
</feature>
<dbReference type="EMBL" id="ANNX02000046">
    <property type="protein sequence ID" value="KYC37620.1"/>
    <property type="molecule type" value="Genomic_DNA"/>
</dbReference>
<dbReference type="OrthoDB" id="951557at2"/>
<evidence type="ECO:0000313" key="2">
    <source>
        <dbReference type="EMBL" id="KYC37620.1"/>
    </source>
</evidence>
<dbReference type="InterPro" id="IPR023892">
    <property type="entry name" value="cNMP-bd"/>
</dbReference>
<dbReference type="Pfam" id="PF00027">
    <property type="entry name" value="cNMP_binding"/>
    <property type="match status" value="2"/>
</dbReference>
<reference evidence="2 3" key="1">
    <citation type="journal article" date="2013" name="Genome Biol. Evol.">
        <title>Genomes of Stigonematalean cyanobacteria (subsection V) and the evolution of oxygenic photosynthesis from prokaryotes to plastids.</title>
        <authorList>
            <person name="Dagan T."/>
            <person name="Roettger M."/>
            <person name="Stucken K."/>
            <person name="Landan G."/>
            <person name="Koch R."/>
            <person name="Major P."/>
            <person name="Gould S.B."/>
            <person name="Goremykin V.V."/>
            <person name="Rippka R."/>
            <person name="Tandeau de Marsac N."/>
            <person name="Gugger M."/>
            <person name="Lockhart P.J."/>
            <person name="Allen J.F."/>
            <person name="Brune I."/>
            <person name="Maus I."/>
            <person name="Puhler A."/>
            <person name="Martin W.F."/>
        </authorList>
    </citation>
    <scope>NUCLEOTIDE SEQUENCE [LARGE SCALE GENOMIC DNA]</scope>
    <source>
        <strain evidence="2 3">PCC 7110</strain>
    </source>
</reference>
<dbReference type="RefSeq" id="WP_017746176.1">
    <property type="nucleotide sequence ID" value="NZ_KQ976354.1"/>
</dbReference>
<dbReference type="SMART" id="SM00100">
    <property type="entry name" value="cNMP"/>
    <property type="match status" value="2"/>
</dbReference>
<dbReference type="Proteomes" id="UP000076925">
    <property type="component" value="Unassembled WGS sequence"/>
</dbReference>
<protein>
    <submittedName>
        <fullName evidence="2">Bacteriocin-type transport-associated protein</fullName>
    </submittedName>
</protein>
<dbReference type="PANTHER" id="PTHR24567:SF74">
    <property type="entry name" value="HTH-TYPE TRANSCRIPTIONAL REGULATOR ARCR"/>
    <property type="match status" value="1"/>
</dbReference>
<keyword evidence="3" id="KW-1185">Reference proteome</keyword>
<accession>A0A139WYX6</accession>
<dbReference type="GO" id="GO:0005829">
    <property type="term" value="C:cytosol"/>
    <property type="evidence" value="ECO:0007669"/>
    <property type="project" value="TreeGrafter"/>
</dbReference>
<dbReference type="AlphaFoldDB" id="A0A139WYX6"/>
<sequence length="371" mass="41415">MTEVLLQQLSNSDISWMTANGRQQRIAAGSVLIQQQSSLDTFYLILEGTLSASISRNQESTLASVFAALEDDNDLEQEIARFSSGEVLGEISFLNFSPSTTTVKAVENSVVLALPSQHLLTALRQDLEFATRFYRALAILLLDRFERLVSKFTRRQNIKIPPLQDVPLLFGELSDSDIDWMIEHSHVETLPADSVLIRAGRAVEYLYVLLHGKVSVFFSGNTQNSLSRVFTLLEDNGQSDSSLAQEIASVSSGEIIGETALIDARLPAYTFKAVENSQVLAVKKQQIAIKLQQNPAMGSRLYRVIAMLLAARLQGLISRLGYGRSPYQVGRRLSQDVKYEDEIDLNMMDNLFLGGTRFDWMLKRLKVTSDQ</sequence>
<name>A0A139WYX6_9CYAN</name>
<dbReference type="NCBIfam" id="TIGR03896">
    <property type="entry name" value="cyc_nuc_ocin"/>
    <property type="match status" value="1"/>
</dbReference>
<evidence type="ECO:0000313" key="3">
    <source>
        <dbReference type="Proteomes" id="UP000076925"/>
    </source>
</evidence>
<dbReference type="InterPro" id="IPR014710">
    <property type="entry name" value="RmlC-like_jellyroll"/>
</dbReference>
<dbReference type="PANTHER" id="PTHR24567">
    <property type="entry name" value="CRP FAMILY TRANSCRIPTIONAL REGULATORY PROTEIN"/>
    <property type="match status" value="1"/>
</dbReference>
<dbReference type="PROSITE" id="PS50042">
    <property type="entry name" value="CNMP_BINDING_3"/>
    <property type="match status" value="2"/>
</dbReference>
<dbReference type="GO" id="GO:0003700">
    <property type="term" value="F:DNA-binding transcription factor activity"/>
    <property type="evidence" value="ECO:0007669"/>
    <property type="project" value="TreeGrafter"/>
</dbReference>
<dbReference type="STRING" id="128403.WA1_39845"/>
<proteinExistence type="predicted"/>
<dbReference type="InterPro" id="IPR018490">
    <property type="entry name" value="cNMP-bd_dom_sf"/>
</dbReference>
<dbReference type="SUPFAM" id="SSF51206">
    <property type="entry name" value="cAMP-binding domain-like"/>
    <property type="match status" value="2"/>
</dbReference>
<organism evidence="2 3">
    <name type="scientific">Scytonema hofmannii PCC 7110</name>
    <dbReference type="NCBI Taxonomy" id="128403"/>
    <lineage>
        <taxon>Bacteria</taxon>
        <taxon>Bacillati</taxon>
        <taxon>Cyanobacteriota</taxon>
        <taxon>Cyanophyceae</taxon>
        <taxon>Nostocales</taxon>
        <taxon>Scytonemataceae</taxon>
        <taxon>Scytonema</taxon>
    </lineage>
</organism>
<gene>
    <name evidence="2" type="ORF">WA1_39845</name>
</gene>
<feature type="domain" description="Cyclic nucleotide-binding" evidence="1">
    <location>
        <begin position="169"/>
        <end position="285"/>
    </location>
</feature>
<dbReference type="InterPro" id="IPR050397">
    <property type="entry name" value="Env_Response_Regulators"/>
</dbReference>
<dbReference type="InterPro" id="IPR000595">
    <property type="entry name" value="cNMP-bd_dom"/>
</dbReference>
<comment type="caution">
    <text evidence="2">The sequence shown here is derived from an EMBL/GenBank/DDBJ whole genome shotgun (WGS) entry which is preliminary data.</text>
</comment>
<evidence type="ECO:0000259" key="1">
    <source>
        <dbReference type="PROSITE" id="PS50042"/>
    </source>
</evidence>
<dbReference type="CDD" id="cd00038">
    <property type="entry name" value="CAP_ED"/>
    <property type="match status" value="2"/>
</dbReference>
<dbReference type="Gene3D" id="2.60.120.10">
    <property type="entry name" value="Jelly Rolls"/>
    <property type="match status" value="2"/>
</dbReference>